<evidence type="ECO:0000256" key="7">
    <source>
        <dbReference type="ARBA" id="ARBA00022801"/>
    </source>
</evidence>
<keyword evidence="6 11" id="KW-0812">Transmembrane</keyword>
<comment type="similarity">
    <text evidence="2">Belongs to the protease PrsW family.</text>
</comment>
<accession>A0A8J2XR70</accession>
<evidence type="ECO:0000256" key="9">
    <source>
        <dbReference type="ARBA" id="ARBA00023136"/>
    </source>
</evidence>
<comment type="caution">
    <text evidence="12">The sequence shown here is derived from an EMBL/GenBank/DDBJ whole genome shotgun (WGS) entry which is preliminary data.</text>
</comment>
<evidence type="ECO:0000256" key="3">
    <source>
        <dbReference type="ARBA" id="ARBA00018997"/>
    </source>
</evidence>
<dbReference type="GO" id="GO:0005886">
    <property type="term" value="C:plasma membrane"/>
    <property type="evidence" value="ECO:0007669"/>
    <property type="project" value="UniProtKB-SubCell"/>
</dbReference>
<evidence type="ECO:0000313" key="12">
    <source>
        <dbReference type="EMBL" id="GGA85705.1"/>
    </source>
</evidence>
<reference evidence="12" key="1">
    <citation type="journal article" date="2014" name="Int. J. Syst. Evol. Microbiol.">
        <title>Complete genome sequence of Corynebacterium casei LMG S-19264T (=DSM 44701T), isolated from a smear-ripened cheese.</title>
        <authorList>
            <consortium name="US DOE Joint Genome Institute (JGI-PGF)"/>
            <person name="Walter F."/>
            <person name="Albersmeier A."/>
            <person name="Kalinowski J."/>
            <person name="Ruckert C."/>
        </authorList>
    </citation>
    <scope>NUCLEOTIDE SEQUENCE</scope>
    <source>
        <strain evidence="12">CGMCC 1.15448</strain>
    </source>
</reference>
<evidence type="ECO:0000256" key="4">
    <source>
        <dbReference type="ARBA" id="ARBA00022475"/>
    </source>
</evidence>
<dbReference type="InterPro" id="IPR026898">
    <property type="entry name" value="PrsW"/>
</dbReference>
<evidence type="ECO:0000256" key="5">
    <source>
        <dbReference type="ARBA" id="ARBA00022670"/>
    </source>
</evidence>
<keyword evidence="5" id="KW-0645">Protease</keyword>
<gene>
    <name evidence="12" type="ORF">GCM10011511_05920</name>
</gene>
<evidence type="ECO:0000256" key="1">
    <source>
        <dbReference type="ARBA" id="ARBA00004651"/>
    </source>
</evidence>
<dbReference type="RefSeq" id="WP_188928396.1">
    <property type="nucleotide sequence ID" value="NZ_BMJC01000001.1"/>
</dbReference>
<evidence type="ECO:0000256" key="11">
    <source>
        <dbReference type="SAM" id="Phobius"/>
    </source>
</evidence>
<dbReference type="PANTHER" id="PTHR36844:SF1">
    <property type="entry name" value="PROTEASE PRSW"/>
    <property type="match status" value="1"/>
</dbReference>
<dbReference type="Proteomes" id="UP000607559">
    <property type="component" value="Unassembled WGS sequence"/>
</dbReference>
<feature type="transmembrane region" description="Helical" evidence="11">
    <location>
        <begin position="167"/>
        <end position="188"/>
    </location>
</feature>
<dbReference type="Pfam" id="PF13367">
    <property type="entry name" value="PrsW-protease"/>
    <property type="match status" value="1"/>
</dbReference>
<dbReference type="PIRSF" id="PIRSF016933">
    <property type="entry name" value="PrsW"/>
    <property type="match status" value="1"/>
</dbReference>
<comment type="subcellular location">
    <subcellularLocation>
        <location evidence="1">Cell membrane</location>
        <topology evidence="1">Multi-pass membrane protein</topology>
    </subcellularLocation>
</comment>
<feature type="compositionally biased region" description="Polar residues" evidence="10">
    <location>
        <begin position="241"/>
        <end position="257"/>
    </location>
</feature>
<keyword evidence="7" id="KW-0378">Hydrolase</keyword>
<feature type="transmembrane region" description="Helical" evidence="11">
    <location>
        <begin position="32"/>
        <end position="53"/>
    </location>
</feature>
<keyword evidence="8 11" id="KW-1133">Transmembrane helix</keyword>
<dbReference type="GO" id="GO:0008233">
    <property type="term" value="F:peptidase activity"/>
    <property type="evidence" value="ECO:0007669"/>
    <property type="project" value="UniProtKB-KW"/>
</dbReference>
<feature type="transmembrane region" description="Helical" evidence="11">
    <location>
        <begin position="6"/>
        <end position="25"/>
    </location>
</feature>
<organism evidence="12 13">
    <name type="scientific">Puia dinghuensis</name>
    <dbReference type="NCBI Taxonomy" id="1792502"/>
    <lineage>
        <taxon>Bacteria</taxon>
        <taxon>Pseudomonadati</taxon>
        <taxon>Bacteroidota</taxon>
        <taxon>Chitinophagia</taxon>
        <taxon>Chitinophagales</taxon>
        <taxon>Chitinophagaceae</taxon>
        <taxon>Puia</taxon>
    </lineage>
</organism>
<evidence type="ECO:0000256" key="6">
    <source>
        <dbReference type="ARBA" id="ARBA00022692"/>
    </source>
</evidence>
<dbReference type="EMBL" id="BMJC01000001">
    <property type="protein sequence ID" value="GGA85705.1"/>
    <property type="molecule type" value="Genomic_DNA"/>
</dbReference>
<keyword evidence="9 11" id="KW-0472">Membrane</keyword>
<dbReference type="PANTHER" id="PTHR36844">
    <property type="entry name" value="PROTEASE PRSW"/>
    <property type="match status" value="1"/>
</dbReference>
<keyword evidence="13" id="KW-1185">Reference proteome</keyword>
<feature type="transmembrane region" description="Helical" evidence="11">
    <location>
        <begin position="194"/>
        <end position="215"/>
    </location>
</feature>
<evidence type="ECO:0000256" key="10">
    <source>
        <dbReference type="SAM" id="MobiDB-lite"/>
    </source>
</evidence>
<evidence type="ECO:0000256" key="2">
    <source>
        <dbReference type="ARBA" id="ARBA00009165"/>
    </source>
</evidence>
<feature type="transmembrane region" description="Helical" evidence="11">
    <location>
        <begin position="68"/>
        <end position="92"/>
    </location>
</feature>
<dbReference type="AlphaFoldDB" id="A0A8J2XR70"/>
<protein>
    <recommendedName>
        <fullName evidence="3">Protease PrsW</fullName>
    </recommendedName>
</protein>
<keyword evidence="4" id="KW-1003">Cell membrane</keyword>
<feature type="transmembrane region" description="Helical" evidence="11">
    <location>
        <begin position="104"/>
        <end position="124"/>
    </location>
</feature>
<feature type="region of interest" description="Disordered" evidence="10">
    <location>
        <begin position="233"/>
        <end position="257"/>
    </location>
</feature>
<dbReference type="InterPro" id="IPR023596">
    <property type="entry name" value="Peptidase_PrsW_arch/bac"/>
</dbReference>
<evidence type="ECO:0000256" key="8">
    <source>
        <dbReference type="ARBA" id="ARBA00022989"/>
    </source>
</evidence>
<dbReference type="GO" id="GO:0006508">
    <property type="term" value="P:proteolysis"/>
    <property type="evidence" value="ECO:0007669"/>
    <property type="project" value="UniProtKB-KW"/>
</dbReference>
<feature type="transmembrane region" description="Helical" evidence="11">
    <location>
        <begin position="136"/>
        <end position="155"/>
    </location>
</feature>
<sequence>MFLIALAVAPGIAVCLFIYSLNKYGKESMRHLVIAFILGMAATLPALLVQLMAEDVRTEPWRHSIVSYIWYAFAVVALSEEGSKFLVLRLYAYPKRDFREPFDGVVYGVMIGMGFATVENIEYVRQFGLETGVSRFFLAIPAHAAFAVLMGYLVGRAKFERGRSFGLLVKGLLVAVLFHGSFDFFLFVQQNREITHYLSTGMLSFGAFATFYIAVRLAMRALRMHQAMKEEAAEADAGSTGEESNQPINYKQSENDG</sequence>
<reference evidence="12" key="2">
    <citation type="submission" date="2020-09" db="EMBL/GenBank/DDBJ databases">
        <authorList>
            <person name="Sun Q."/>
            <person name="Zhou Y."/>
        </authorList>
    </citation>
    <scope>NUCLEOTIDE SEQUENCE</scope>
    <source>
        <strain evidence="12">CGMCC 1.15448</strain>
    </source>
</reference>
<evidence type="ECO:0000313" key="13">
    <source>
        <dbReference type="Proteomes" id="UP000607559"/>
    </source>
</evidence>
<name>A0A8J2XR70_9BACT</name>
<proteinExistence type="inferred from homology"/>